<feature type="region of interest" description="Disordered" evidence="1">
    <location>
        <begin position="463"/>
        <end position="520"/>
    </location>
</feature>
<feature type="region of interest" description="Disordered" evidence="1">
    <location>
        <begin position="251"/>
        <end position="298"/>
    </location>
</feature>
<proteinExistence type="predicted"/>
<comment type="caution">
    <text evidence="3">The sequence shown here is derived from an EMBL/GenBank/DDBJ whole genome shotgun (WGS) entry which is preliminary data.</text>
</comment>
<protein>
    <submittedName>
        <fullName evidence="3">Uncharacterized protein</fullName>
    </submittedName>
</protein>
<dbReference type="Proteomes" id="UP000008784">
    <property type="component" value="Unassembled WGS sequence"/>
</dbReference>
<accession>G1XL53</accession>
<organism evidence="3 4">
    <name type="scientific">Arthrobotrys oligospora (strain ATCC 24927 / CBS 115.81 / DSM 1491)</name>
    <name type="common">Nematode-trapping fungus</name>
    <name type="synonym">Didymozoophaga oligospora</name>
    <dbReference type="NCBI Taxonomy" id="756982"/>
    <lineage>
        <taxon>Eukaryota</taxon>
        <taxon>Fungi</taxon>
        <taxon>Dikarya</taxon>
        <taxon>Ascomycota</taxon>
        <taxon>Pezizomycotina</taxon>
        <taxon>Orbiliomycetes</taxon>
        <taxon>Orbiliales</taxon>
        <taxon>Orbiliaceae</taxon>
        <taxon>Orbilia</taxon>
        <taxon>Orbilia oligospora</taxon>
    </lineage>
</organism>
<feature type="region of interest" description="Disordered" evidence="1">
    <location>
        <begin position="439"/>
        <end position="458"/>
    </location>
</feature>
<dbReference type="RefSeq" id="XP_011125215.1">
    <property type="nucleotide sequence ID" value="XM_011126913.1"/>
</dbReference>
<reference evidence="3 4" key="1">
    <citation type="journal article" date="2011" name="PLoS Pathog.">
        <title>Genomic and proteomic analyses of the fungus Arthrobotrys oligospora provide insights into nematode-trap formation.</title>
        <authorList>
            <person name="Yang J."/>
            <person name="Wang L."/>
            <person name="Ji X."/>
            <person name="Feng Y."/>
            <person name="Li X."/>
            <person name="Zou C."/>
            <person name="Xu J."/>
            <person name="Ren Y."/>
            <person name="Mi Q."/>
            <person name="Wu J."/>
            <person name="Liu S."/>
            <person name="Liu Y."/>
            <person name="Huang X."/>
            <person name="Wang H."/>
            <person name="Niu X."/>
            <person name="Li J."/>
            <person name="Liang L."/>
            <person name="Luo Y."/>
            <person name="Ji K."/>
            <person name="Zhou W."/>
            <person name="Yu Z."/>
            <person name="Li G."/>
            <person name="Liu Y."/>
            <person name="Li L."/>
            <person name="Qiao M."/>
            <person name="Feng L."/>
            <person name="Zhang K.-Q."/>
        </authorList>
    </citation>
    <scope>NUCLEOTIDE SEQUENCE [LARGE SCALE GENOMIC DNA]</scope>
    <source>
        <strain evidence="4">ATCC 24927 / CBS 115.81 / DSM 1491</strain>
    </source>
</reference>
<name>G1XL53_ARTOA</name>
<dbReference type="HOGENOM" id="CLU_407063_0_0_1"/>
<keyword evidence="2" id="KW-0732">Signal</keyword>
<dbReference type="OrthoDB" id="5374302at2759"/>
<evidence type="ECO:0000256" key="2">
    <source>
        <dbReference type="SAM" id="SignalP"/>
    </source>
</evidence>
<evidence type="ECO:0000256" key="1">
    <source>
        <dbReference type="SAM" id="MobiDB-lite"/>
    </source>
</evidence>
<keyword evidence="4" id="KW-1185">Reference proteome</keyword>
<feature type="compositionally biased region" description="Basic and acidic residues" evidence="1">
    <location>
        <begin position="655"/>
        <end position="664"/>
    </location>
</feature>
<dbReference type="AlphaFoldDB" id="G1XL53"/>
<evidence type="ECO:0000313" key="4">
    <source>
        <dbReference type="Proteomes" id="UP000008784"/>
    </source>
</evidence>
<evidence type="ECO:0000313" key="3">
    <source>
        <dbReference type="EMBL" id="EGX46059.1"/>
    </source>
</evidence>
<feature type="compositionally biased region" description="Polar residues" evidence="1">
    <location>
        <begin position="511"/>
        <end position="520"/>
    </location>
</feature>
<dbReference type="EMBL" id="ADOT01000195">
    <property type="protein sequence ID" value="EGX46059.1"/>
    <property type="molecule type" value="Genomic_DNA"/>
</dbReference>
<dbReference type="InParanoid" id="G1XL53"/>
<gene>
    <name evidence="3" type="ORF">AOL_s00110g223</name>
</gene>
<feature type="region of interest" description="Disordered" evidence="1">
    <location>
        <begin position="610"/>
        <end position="675"/>
    </location>
</feature>
<feature type="chain" id="PRO_5003427397" evidence="2">
    <location>
        <begin position="31"/>
        <end position="675"/>
    </location>
</feature>
<sequence>MHHPLPHPPWHLPPLLLLLTTSLLPPPTTAYYVMTTRLNRPNWFKSWNYIMDARPLTTYLPNTCYATNTKYGDGYIQSFTVRNNIDQPTVTGVALYHSDDCGKGVGKLAYHFLEVPFMVIKFDAFDPYGINTVDLMKLGVRWLAGSWRSVDIEKEHGEGGLLAGIPDYGENGVVIWEGDPEVRKVPLRRVWIPDSVVKVHEGRDFMETLPPPPDRRRYVYLRDLVERVLRPGAEEIPDVVTEYFDELVRTLPSGDDDGGAPRQEVEGTKKKKKKVKSGNKLLKGPLHDPSDPKSNFSYETHRESYKPIYDSVSLEFPTIPQDILPKAVYYEGLGSIDGREFFVIEEIPQRMGTIDQIKPDNEAAVDDRDVLVMEEIEKEPEEEIEDTNINEEFRKFLSDEEEPNDSEISQLLETGSRDDSRPLGELWADKRPIAELGEEVRGTITLEEEIPNEDQIRNPGHMQIEEEEQQVETQENQINDEDNNNESTMQQEERRERMLNQMEEEEEQPPNDDTSQLSQSVSDWQLLRTSLQAFQPLQSELLNRQNRLPQQEAEVEERRFQRGNMMAPMIYNNNNNDGNIEREVHSDRAEPSLRDTMDMSARLRTLQNPFGYDRTPFASTSSQRRGFQIPPLRREGMEDLIEPSFSSTNRRPRRQSIEDNRIMEEVPGPQNSPNS</sequence>
<dbReference type="GeneID" id="22896116"/>
<feature type="signal peptide" evidence="2">
    <location>
        <begin position="1"/>
        <end position="30"/>
    </location>
</feature>